<dbReference type="PROSITE" id="PS00217">
    <property type="entry name" value="SUGAR_TRANSPORT_2"/>
    <property type="match status" value="1"/>
</dbReference>
<feature type="transmembrane region" description="Helical" evidence="7">
    <location>
        <begin position="200"/>
        <end position="220"/>
    </location>
</feature>
<organism evidence="9">
    <name type="scientific">Geobacillus sp. (strain Y4.1MC1)</name>
    <dbReference type="NCBI Taxonomy" id="581103"/>
    <lineage>
        <taxon>Bacteria</taxon>
        <taxon>Bacillati</taxon>
        <taxon>Bacillota</taxon>
        <taxon>Bacilli</taxon>
        <taxon>Bacillales</taxon>
        <taxon>Anoxybacillaceae</taxon>
        <taxon>Geobacillus</taxon>
    </lineage>
</organism>
<dbReference type="PANTHER" id="PTHR43045">
    <property type="entry name" value="SHIKIMATE TRANSPORTER"/>
    <property type="match status" value="1"/>
</dbReference>
<keyword evidence="5 7" id="KW-1133">Transmembrane helix</keyword>
<protein>
    <submittedName>
        <fullName evidence="9">Permease (Proline/betaine)</fullName>
    </submittedName>
</protein>
<evidence type="ECO:0000256" key="6">
    <source>
        <dbReference type="ARBA" id="ARBA00023136"/>
    </source>
</evidence>
<keyword evidence="2" id="KW-0813">Transport</keyword>
<dbReference type="GO" id="GO:0005886">
    <property type="term" value="C:plasma membrane"/>
    <property type="evidence" value="ECO:0007669"/>
    <property type="project" value="UniProtKB-SubCell"/>
</dbReference>
<evidence type="ECO:0000256" key="1">
    <source>
        <dbReference type="ARBA" id="ARBA00004651"/>
    </source>
</evidence>
<dbReference type="Gene3D" id="1.20.1250.20">
    <property type="entry name" value="MFS general substrate transporter like domains"/>
    <property type="match status" value="2"/>
</dbReference>
<evidence type="ECO:0000259" key="8">
    <source>
        <dbReference type="PROSITE" id="PS50850"/>
    </source>
</evidence>
<feature type="transmembrane region" description="Helical" evidence="7">
    <location>
        <begin position="254"/>
        <end position="273"/>
    </location>
</feature>
<evidence type="ECO:0000256" key="5">
    <source>
        <dbReference type="ARBA" id="ARBA00022989"/>
    </source>
</evidence>
<feature type="domain" description="Major facilitator superfamily (MFS) profile" evidence="8">
    <location>
        <begin position="27"/>
        <end position="441"/>
    </location>
</feature>
<dbReference type="PANTHER" id="PTHR43045:SF1">
    <property type="entry name" value="SHIKIMATE TRANSPORTER"/>
    <property type="match status" value="1"/>
</dbReference>
<sequence length="445" mass="47950">MSANMETPVQQASALAAAISRKQMIIAVMASLLGWSLDLYDLFILLYVAPELGKLFFPTDKPTLSLAAVYASFAVTLFMRPLGSALFGAYADRNGRKRAMVVAVSGVGISTALFGALPTVAQIGAAAAIIFIILRLVQGVFVGGVVASTHTIGTESVPEKWRGLMSGLVGGGGAALGALLASIVYFVLSSVFSGPEFSEWGWRFMFFTGILSSVLGLFVFKKLEESPLWMQHKKKQETKPEYQQSPVKMVFTKYLSVLLVNLMIVIGGGSAYYLTCGYLPTFLKVINNIPQTVSSIILMVSSISAMVAAVVLGHLSTIIGRKKTFILLGIVNLFALPYLYTELADAQDLTMITLYAMGLAFLGNGSYAPVLIFLNERFPTSIRSTGTGLSWNMGFAVGGMMPTFVTMASRQTSDIPSSLAYFFIALFLLYLLGSFIIPETKGNFK</sequence>
<evidence type="ECO:0000256" key="7">
    <source>
        <dbReference type="SAM" id="Phobius"/>
    </source>
</evidence>
<feature type="transmembrane region" description="Helical" evidence="7">
    <location>
        <begin position="324"/>
        <end position="340"/>
    </location>
</feature>
<dbReference type="InterPro" id="IPR020846">
    <property type="entry name" value="MFS_dom"/>
</dbReference>
<dbReference type="InterPro" id="IPR011701">
    <property type="entry name" value="MFS"/>
</dbReference>
<reference evidence="9" key="1">
    <citation type="submission" date="2010-10" db="EMBL/GenBank/DDBJ databases">
        <title>Complete sequence of chromosome of Geobacillus sp. Y4.1MC1.</title>
        <authorList>
            <consortium name="US DOE Joint Genome Institute"/>
            <person name="Lucas S."/>
            <person name="Copeland A."/>
            <person name="Lapidus A."/>
            <person name="Cheng J.-F."/>
            <person name="Bruce D."/>
            <person name="Goodwin L."/>
            <person name="Pitluck S."/>
            <person name="Chertkov O."/>
            <person name="Zhang X."/>
            <person name="Detter J.C."/>
            <person name="Han C."/>
            <person name="Tapia R."/>
            <person name="Land M."/>
            <person name="Hauser L."/>
            <person name="Jeffries C."/>
            <person name="Kyrpides N."/>
            <person name="Ivanova N."/>
            <person name="Ovchinnikova G."/>
            <person name="Brumm P."/>
            <person name="Mead D."/>
            <person name="Woyke T."/>
        </authorList>
    </citation>
    <scope>NUCLEOTIDE SEQUENCE [LARGE SCALE GENOMIC DNA]</scope>
    <source>
        <strain evidence="9">Y4.1MC1</strain>
    </source>
</reference>
<dbReference type="AlphaFoldDB" id="A0A7U3YGF5"/>
<keyword evidence="6 7" id="KW-0472">Membrane</keyword>
<dbReference type="KEGG" id="gmc:GY4MC1_2419"/>
<evidence type="ECO:0000256" key="3">
    <source>
        <dbReference type="ARBA" id="ARBA00022475"/>
    </source>
</evidence>
<dbReference type="PROSITE" id="PS50850">
    <property type="entry name" value="MFS"/>
    <property type="match status" value="1"/>
</dbReference>
<feature type="transmembrane region" description="Helical" evidence="7">
    <location>
        <begin position="352"/>
        <end position="374"/>
    </location>
</feature>
<accession>A0A7U3YGF5</accession>
<feature type="transmembrane region" description="Helical" evidence="7">
    <location>
        <begin position="293"/>
        <end position="312"/>
    </location>
</feature>
<keyword evidence="4 7" id="KW-0812">Transmembrane</keyword>
<name>A0A7U3YGF5_GEOS0</name>
<dbReference type="GO" id="GO:0022857">
    <property type="term" value="F:transmembrane transporter activity"/>
    <property type="evidence" value="ECO:0007669"/>
    <property type="project" value="InterPro"/>
</dbReference>
<feature type="transmembrane region" description="Helical" evidence="7">
    <location>
        <begin position="419"/>
        <end position="437"/>
    </location>
</feature>
<feature type="transmembrane region" description="Helical" evidence="7">
    <location>
        <begin position="99"/>
        <end position="117"/>
    </location>
</feature>
<dbReference type="EMBL" id="CP002293">
    <property type="protein sequence ID" value="ADP75131.1"/>
    <property type="molecule type" value="Genomic_DNA"/>
</dbReference>
<evidence type="ECO:0000256" key="2">
    <source>
        <dbReference type="ARBA" id="ARBA00022448"/>
    </source>
</evidence>
<comment type="subcellular location">
    <subcellularLocation>
        <location evidence="1">Cell membrane</location>
        <topology evidence="1">Multi-pass membrane protein</topology>
    </subcellularLocation>
</comment>
<keyword evidence="3" id="KW-1003">Cell membrane</keyword>
<gene>
    <name evidence="9" type="ORF">GY4MC1_2419</name>
</gene>
<feature type="transmembrane region" description="Helical" evidence="7">
    <location>
        <begin position="25"/>
        <end position="48"/>
    </location>
</feature>
<dbReference type="SUPFAM" id="SSF103473">
    <property type="entry name" value="MFS general substrate transporter"/>
    <property type="match status" value="1"/>
</dbReference>
<dbReference type="Pfam" id="PF07690">
    <property type="entry name" value="MFS_1"/>
    <property type="match status" value="1"/>
</dbReference>
<feature type="transmembrane region" description="Helical" evidence="7">
    <location>
        <begin position="386"/>
        <end position="407"/>
    </location>
</feature>
<evidence type="ECO:0000256" key="4">
    <source>
        <dbReference type="ARBA" id="ARBA00022692"/>
    </source>
</evidence>
<feature type="transmembrane region" description="Helical" evidence="7">
    <location>
        <begin position="68"/>
        <end position="87"/>
    </location>
</feature>
<evidence type="ECO:0000313" key="9">
    <source>
        <dbReference type="EMBL" id="ADP75131.1"/>
    </source>
</evidence>
<feature type="transmembrane region" description="Helical" evidence="7">
    <location>
        <begin position="123"/>
        <end position="147"/>
    </location>
</feature>
<dbReference type="InterPro" id="IPR005829">
    <property type="entry name" value="Sugar_transporter_CS"/>
</dbReference>
<proteinExistence type="predicted"/>
<dbReference type="InterPro" id="IPR036259">
    <property type="entry name" value="MFS_trans_sf"/>
</dbReference>
<feature type="transmembrane region" description="Helical" evidence="7">
    <location>
        <begin position="168"/>
        <end position="188"/>
    </location>
</feature>